<proteinExistence type="predicted"/>
<evidence type="ECO:0000313" key="2">
    <source>
        <dbReference type="EMBL" id="KAL1261693.1"/>
    </source>
</evidence>
<sequence>MQCVCGFTSKLSACLFPNVCVCSECVQTDFEADAGLPVCQGSAPGLNLAARKQDYEKREREKTQRDSSDQKTEYISVPLSVFLSLPPCLLTAVIKMIFSMAALFLCQAHIFFISS</sequence>
<name>A0ABR3MDD0_9TELE</name>
<keyword evidence="1" id="KW-0812">Transmembrane</keyword>
<organism evidence="2 3">
    <name type="scientific">Cirrhinus molitorella</name>
    <name type="common">mud carp</name>
    <dbReference type="NCBI Taxonomy" id="172907"/>
    <lineage>
        <taxon>Eukaryota</taxon>
        <taxon>Metazoa</taxon>
        <taxon>Chordata</taxon>
        <taxon>Craniata</taxon>
        <taxon>Vertebrata</taxon>
        <taxon>Euteleostomi</taxon>
        <taxon>Actinopterygii</taxon>
        <taxon>Neopterygii</taxon>
        <taxon>Teleostei</taxon>
        <taxon>Ostariophysi</taxon>
        <taxon>Cypriniformes</taxon>
        <taxon>Cyprinidae</taxon>
        <taxon>Labeoninae</taxon>
        <taxon>Labeonini</taxon>
        <taxon>Cirrhinus</taxon>
    </lineage>
</organism>
<accession>A0ABR3MDD0</accession>
<feature type="transmembrane region" description="Helical" evidence="1">
    <location>
        <begin position="89"/>
        <end position="113"/>
    </location>
</feature>
<gene>
    <name evidence="2" type="ORF">QQF64_006958</name>
</gene>
<comment type="caution">
    <text evidence="2">The sequence shown here is derived from an EMBL/GenBank/DDBJ whole genome shotgun (WGS) entry which is preliminary data.</text>
</comment>
<evidence type="ECO:0000256" key="1">
    <source>
        <dbReference type="SAM" id="Phobius"/>
    </source>
</evidence>
<keyword evidence="1" id="KW-1133">Transmembrane helix</keyword>
<evidence type="ECO:0000313" key="3">
    <source>
        <dbReference type="Proteomes" id="UP001558613"/>
    </source>
</evidence>
<reference evidence="2 3" key="1">
    <citation type="submission" date="2023-09" db="EMBL/GenBank/DDBJ databases">
        <authorList>
            <person name="Wang M."/>
        </authorList>
    </citation>
    <scope>NUCLEOTIDE SEQUENCE [LARGE SCALE GENOMIC DNA]</scope>
    <source>
        <strain evidence="2">GT-2023</strain>
        <tissue evidence="2">Liver</tissue>
    </source>
</reference>
<dbReference type="EMBL" id="JAYMGO010000014">
    <property type="protein sequence ID" value="KAL1261693.1"/>
    <property type="molecule type" value="Genomic_DNA"/>
</dbReference>
<keyword evidence="3" id="KW-1185">Reference proteome</keyword>
<keyword evidence="1" id="KW-0472">Membrane</keyword>
<protein>
    <submittedName>
        <fullName evidence="2">Uncharacterized protein</fullName>
    </submittedName>
</protein>
<dbReference type="Proteomes" id="UP001558613">
    <property type="component" value="Unassembled WGS sequence"/>
</dbReference>